<dbReference type="AlphaFoldDB" id="A0AAZ1XVT2"/>
<name>A0AAZ1XVT2_OREAU</name>
<evidence type="ECO:0000259" key="3">
    <source>
        <dbReference type="Pfam" id="PF23652"/>
    </source>
</evidence>
<sequence>MPDGSVLVVRRHQSAEITMASFCRIDNKSSHLPCMLSALEEQTFIFQLQLQEKEEQQSTDLSTCYSIPSVHLNRPELVMMASCPRTVRPQQHFWVKYTLLNNLQDFLAARLIWNSEGDVGEDKRESMADPSVGAVVCQSPLNNLGQCKKGSILSFTVAFQILKTGIFEMMVFCWLVVMSFGLVAALSLRDGEKFSHSRGAQSAMVELQTTTSPAGTVNRAPHLSPDPSFVSLVKIAKRECKVLVLE</sequence>
<dbReference type="GO" id="GO:0043014">
    <property type="term" value="F:alpha-tubulin binding"/>
    <property type="evidence" value="ECO:0007669"/>
    <property type="project" value="InterPro"/>
</dbReference>
<proteinExistence type="predicted"/>
<evidence type="ECO:0000313" key="4">
    <source>
        <dbReference type="Ensembl" id="ENSOABP00000071660.1"/>
    </source>
</evidence>
<accession>A0AAZ1XVT2</accession>
<keyword evidence="5" id="KW-1185">Reference proteome</keyword>
<reference evidence="5" key="1">
    <citation type="submission" date="2020-03" db="EMBL/GenBank/DDBJ databases">
        <title>Evolution of repeat sequences and sex chromosomes of tilapia species revealed by chromosome-level genomes.</title>
        <authorList>
            <person name="Xu L."/>
            <person name="Tao W."/>
            <person name="Wang D."/>
            <person name="Zhou Q."/>
        </authorList>
    </citation>
    <scope>NUCLEOTIDE SEQUENCE [LARGE SCALE GENOMIC DNA]</scope>
    <source>
        <strain evidence="5">Israel</strain>
    </source>
</reference>
<dbReference type="Pfam" id="PF15806">
    <property type="entry name" value="TRAPP14_N"/>
    <property type="match status" value="1"/>
</dbReference>
<feature type="transmembrane region" description="Helical" evidence="1">
    <location>
        <begin position="169"/>
        <end position="188"/>
    </location>
</feature>
<evidence type="ECO:0000256" key="1">
    <source>
        <dbReference type="SAM" id="Phobius"/>
    </source>
</evidence>
<keyword evidence="1" id="KW-0812">Transmembrane</keyword>
<keyword evidence="1" id="KW-1133">Transmembrane helix</keyword>
<evidence type="ECO:0000313" key="5">
    <source>
        <dbReference type="Proteomes" id="UP000472276"/>
    </source>
</evidence>
<dbReference type="PANTHER" id="PTHR16096">
    <property type="entry name" value="MICROTUBULE-ASSOCIATED PROTEIN 11"/>
    <property type="match status" value="1"/>
</dbReference>
<dbReference type="PANTHER" id="PTHR16096:SF8">
    <property type="entry name" value="TRAFFICKING PROTEIN PARTICLE COMPLEX SUBUNIT 14"/>
    <property type="match status" value="1"/>
</dbReference>
<reference evidence="4" key="3">
    <citation type="submission" date="2025-09" db="UniProtKB">
        <authorList>
            <consortium name="Ensembl"/>
        </authorList>
    </citation>
    <scope>IDENTIFICATION</scope>
</reference>
<reference evidence="4" key="2">
    <citation type="submission" date="2025-08" db="UniProtKB">
        <authorList>
            <consortium name="Ensembl"/>
        </authorList>
    </citation>
    <scope>IDENTIFICATION</scope>
</reference>
<dbReference type="Proteomes" id="UP000472276">
    <property type="component" value="Unassembled WGS sequence"/>
</dbReference>
<dbReference type="InterPro" id="IPR055452">
    <property type="entry name" value="TRAPP14_C"/>
</dbReference>
<dbReference type="Ensembl" id="ENSOABT00000066040.1">
    <property type="protein sequence ID" value="ENSOABP00000071660.1"/>
    <property type="gene ID" value="ENSOABG00000026356.1"/>
</dbReference>
<feature type="domain" description="TRAPP14 C-terminal" evidence="3">
    <location>
        <begin position="200"/>
        <end position="246"/>
    </location>
</feature>
<dbReference type="Pfam" id="PF23652">
    <property type="entry name" value="TRAPP14_C"/>
    <property type="match status" value="2"/>
</dbReference>
<organism evidence="4 5">
    <name type="scientific">Oreochromis aureus</name>
    <name type="common">Israeli tilapia</name>
    <name type="synonym">Chromis aureus</name>
    <dbReference type="NCBI Taxonomy" id="47969"/>
    <lineage>
        <taxon>Eukaryota</taxon>
        <taxon>Metazoa</taxon>
        <taxon>Chordata</taxon>
        <taxon>Craniata</taxon>
        <taxon>Vertebrata</taxon>
        <taxon>Euteleostomi</taxon>
        <taxon>Actinopterygii</taxon>
        <taxon>Neopterygii</taxon>
        <taxon>Teleostei</taxon>
        <taxon>Neoteleostei</taxon>
        <taxon>Acanthomorphata</taxon>
        <taxon>Ovalentaria</taxon>
        <taxon>Cichlomorphae</taxon>
        <taxon>Cichliformes</taxon>
        <taxon>Cichlidae</taxon>
        <taxon>African cichlids</taxon>
        <taxon>Pseudocrenilabrinae</taxon>
        <taxon>Oreochromini</taxon>
        <taxon>Oreochromis</taxon>
    </lineage>
</organism>
<feature type="domain" description="TRAPP14 N-terminal" evidence="2">
    <location>
        <begin position="1"/>
        <end position="59"/>
    </location>
</feature>
<protein>
    <submittedName>
        <fullName evidence="4">Uncharacterized protein</fullName>
    </submittedName>
</protein>
<dbReference type="GO" id="GO:1990071">
    <property type="term" value="C:TRAPPII protein complex"/>
    <property type="evidence" value="ECO:0007669"/>
    <property type="project" value="TreeGrafter"/>
</dbReference>
<feature type="domain" description="TRAPP14 C-terminal" evidence="3">
    <location>
        <begin position="77"/>
        <end position="169"/>
    </location>
</feature>
<evidence type="ECO:0000259" key="2">
    <source>
        <dbReference type="Pfam" id="PF15806"/>
    </source>
</evidence>
<dbReference type="InterPro" id="IPR031626">
    <property type="entry name" value="TRAPPC14"/>
</dbReference>
<dbReference type="GO" id="GO:0060271">
    <property type="term" value="P:cilium assembly"/>
    <property type="evidence" value="ECO:0007669"/>
    <property type="project" value="InterPro"/>
</dbReference>
<dbReference type="InterPro" id="IPR055453">
    <property type="entry name" value="TRAPP14_N"/>
</dbReference>
<keyword evidence="1" id="KW-0472">Membrane</keyword>